<dbReference type="InterPro" id="IPR050588">
    <property type="entry name" value="WNK_Ser-Thr_kinase"/>
</dbReference>
<evidence type="ECO:0000313" key="4">
    <source>
        <dbReference type="RefSeq" id="XP_065672826.1"/>
    </source>
</evidence>
<dbReference type="InterPro" id="IPR011009">
    <property type="entry name" value="Kinase-like_dom_sf"/>
</dbReference>
<dbReference type="InterPro" id="IPR001245">
    <property type="entry name" value="Ser-Thr/Tyr_kinase_cat_dom"/>
</dbReference>
<evidence type="ECO:0000313" key="3">
    <source>
        <dbReference type="Proteomes" id="UP001652625"/>
    </source>
</evidence>
<dbReference type="GeneID" id="100210041"/>
<feature type="region of interest" description="Disordered" evidence="1">
    <location>
        <begin position="1"/>
        <end position="25"/>
    </location>
</feature>
<protein>
    <submittedName>
        <fullName evidence="4">Nuclear receptor-binding protein isoform X2</fullName>
    </submittedName>
</protein>
<dbReference type="Gene3D" id="1.10.510.10">
    <property type="entry name" value="Transferase(Phosphotransferase) domain 1"/>
    <property type="match status" value="1"/>
</dbReference>
<evidence type="ECO:0000256" key="1">
    <source>
        <dbReference type="SAM" id="MobiDB-lite"/>
    </source>
</evidence>
<dbReference type="Gene3D" id="3.30.200.20">
    <property type="entry name" value="Phosphorylase Kinase, domain 1"/>
    <property type="match status" value="1"/>
</dbReference>
<dbReference type="RefSeq" id="XP_065672826.1">
    <property type="nucleotide sequence ID" value="XM_065816754.1"/>
</dbReference>
<dbReference type="SUPFAM" id="SSF56112">
    <property type="entry name" value="Protein kinase-like (PK-like)"/>
    <property type="match status" value="1"/>
</dbReference>
<dbReference type="Proteomes" id="UP001652625">
    <property type="component" value="Chromosome 13"/>
</dbReference>
<feature type="region of interest" description="Disordered" evidence="1">
    <location>
        <begin position="390"/>
        <end position="425"/>
    </location>
</feature>
<reference evidence="4" key="1">
    <citation type="submission" date="2025-08" db="UniProtKB">
        <authorList>
            <consortium name="RefSeq"/>
        </authorList>
    </citation>
    <scope>IDENTIFICATION</scope>
</reference>
<dbReference type="PANTHER" id="PTHR13902">
    <property type="entry name" value="SERINE/THREONINE-PROTEIN KINASE WNK WITH NO LYSINE -RELATED"/>
    <property type="match status" value="1"/>
</dbReference>
<dbReference type="Pfam" id="PF07714">
    <property type="entry name" value="PK_Tyr_Ser-Thr"/>
    <property type="match status" value="1"/>
</dbReference>
<proteinExistence type="predicted"/>
<keyword evidence="4" id="KW-0675">Receptor</keyword>
<gene>
    <name evidence="4" type="primary">LOC100210041</name>
</gene>
<dbReference type="PROSITE" id="PS50011">
    <property type="entry name" value="PROTEIN_KINASE_DOM"/>
    <property type="match status" value="1"/>
</dbReference>
<sequence length="502" mass="57446">MANTLAAEGSHNSEHDSESDDDEVVETSPCGRWEKYKKQINVPCNVPGIDSSFLAMDTEEGVEVIWNELMFSEIKAWKKKEEIFKKIFDNLSKLIHPNIVTFHKYWVDVKEEYARLIFISEYMTSGSLQQFLKKTKANVKYFNIKAWKRWCQQILSALSFLHTCEPPVVHGNLNCETIHIQHNGLVKIETVAPDAIHNYVKSFKHPGKYVHFVAPEYDGESLFSALSSDEFGKGTSHRPINCAADVYSFGIVALEMATLHWVEKTCTVTPEMIKLALDSLEDSTQREFIEKCLQKSPENRPTVHQLLMHPILLEVYSLKLLAAHALSEADYVKSLQEFMGRDPDRVMAEIVSPGNHANVLWLNSKVKPFEVEKFLEEIRTGLYPLTGMESRKKKTEIRPQLNPSRPKSPEDNNNNQGNEDDENKPETRLIIQISCAVKLQDEEKHLTLTLRFEDKMNRQLSCKVSQNETSMDLACELVKYGLINENDCDQVANKIEECLHPS</sequence>
<accession>A0ABM4DEJ8</accession>
<name>A0ABM4DEJ8_HYDVU</name>
<organism evidence="3 4">
    <name type="scientific">Hydra vulgaris</name>
    <name type="common">Hydra</name>
    <name type="synonym">Hydra attenuata</name>
    <dbReference type="NCBI Taxonomy" id="6087"/>
    <lineage>
        <taxon>Eukaryota</taxon>
        <taxon>Metazoa</taxon>
        <taxon>Cnidaria</taxon>
        <taxon>Hydrozoa</taxon>
        <taxon>Hydroidolina</taxon>
        <taxon>Anthoathecata</taxon>
        <taxon>Aplanulata</taxon>
        <taxon>Hydridae</taxon>
        <taxon>Hydra</taxon>
    </lineage>
</organism>
<dbReference type="InterPro" id="IPR000719">
    <property type="entry name" value="Prot_kinase_dom"/>
</dbReference>
<keyword evidence="3" id="KW-1185">Reference proteome</keyword>
<evidence type="ECO:0000259" key="2">
    <source>
        <dbReference type="PROSITE" id="PS50011"/>
    </source>
</evidence>
<feature type="domain" description="Protein kinase" evidence="2">
    <location>
        <begin position="22"/>
        <end position="312"/>
    </location>
</feature>